<sequence>MYYPPPSQTLESTTSTKIKHIDSCFEASKSQRLDNSSKKKGNHGNSKSAASKRSTSGSNQPTADQMLKEIRIGRAKERRTLLQKKITKTKQPPFDSPANQQ</sequence>
<feature type="compositionally biased region" description="Basic and acidic residues" evidence="1">
    <location>
        <begin position="27"/>
        <end position="37"/>
    </location>
</feature>
<dbReference type="AlphaFoldDB" id="A0A8T0XH44"/>
<evidence type="ECO:0000313" key="2">
    <source>
        <dbReference type="EMBL" id="KAG2658585.1"/>
    </source>
</evidence>
<accession>A0A8T0XH44</accession>
<evidence type="ECO:0000256" key="1">
    <source>
        <dbReference type="SAM" id="MobiDB-lite"/>
    </source>
</evidence>
<gene>
    <name evidence="2" type="ORF">PVAP13_1KG242000</name>
</gene>
<keyword evidence="3" id="KW-1185">Reference proteome</keyword>
<organism evidence="2 3">
    <name type="scientific">Panicum virgatum</name>
    <name type="common">Blackwell switchgrass</name>
    <dbReference type="NCBI Taxonomy" id="38727"/>
    <lineage>
        <taxon>Eukaryota</taxon>
        <taxon>Viridiplantae</taxon>
        <taxon>Streptophyta</taxon>
        <taxon>Embryophyta</taxon>
        <taxon>Tracheophyta</taxon>
        <taxon>Spermatophyta</taxon>
        <taxon>Magnoliopsida</taxon>
        <taxon>Liliopsida</taxon>
        <taxon>Poales</taxon>
        <taxon>Poaceae</taxon>
        <taxon>PACMAD clade</taxon>
        <taxon>Panicoideae</taxon>
        <taxon>Panicodae</taxon>
        <taxon>Paniceae</taxon>
        <taxon>Panicinae</taxon>
        <taxon>Panicum</taxon>
        <taxon>Panicum sect. Hiantes</taxon>
    </lineage>
</organism>
<feature type="compositionally biased region" description="Basic and acidic residues" evidence="1">
    <location>
        <begin position="66"/>
        <end position="80"/>
    </location>
</feature>
<dbReference type="Proteomes" id="UP000823388">
    <property type="component" value="Chromosome 1K"/>
</dbReference>
<name>A0A8T0XH44_PANVG</name>
<comment type="caution">
    <text evidence="2">The sequence shown here is derived from an EMBL/GenBank/DDBJ whole genome shotgun (WGS) entry which is preliminary data.</text>
</comment>
<feature type="compositionally biased region" description="Polar residues" evidence="1">
    <location>
        <begin position="49"/>
        <end position="63"/>
    </location>
</feature>
<reference evidence="2 3" key="1">
    <citation type="submission" date="2020-05" db="EMBL/GenBank/DDBJ databases">
        <title>WGS assembly of Panicum virgatum.</title>
        <authorList>
            <person name="Lovell J.T."/>
            <person name="Jenkins J."/>
            <person name="Shu S."/>
            <person name="Juenger T.E."/>
            <person name="Schmutz J."/>
        </authorList>
    </citation>
    <scope>NUCLEOTIDE SEQUENCE [LARGE SCALE GENOMIC DNA]</scope>
    <source>
        <strain evidence="3">cv. AP13</strain>
    </source>
</reference>
<dbReference type="EMBL" id="CM029037">
    <property type="protein sequence ID" value="KAG2658585.1"/>
    <property type="molecule type" value="Genomic_DNA"/>
</dbReference>
<evidence type="ECO:0000313" key="3">
    <source>
        <dbReference type="Proteomes" id="UP000823388"/>
    </source>
</evidence>
<protein>
    <submittedName>
        <fullName evidence="2">Uncharacterized protein</fullName>
    </submittedName>
</protein>
<proteinExistence type="predicted"/>
<feature type="region of interest" description="Disordered" evidence="1">
    <location>
        <begin position="27"/>
        <end position="101"/>
    </location>
</feature>